<organism evidence="2 3">
    <name type="scientific">Elysia marginata</name>
    <dbReference type="NCBI Taxonomy" id="1093978"/>
    <lineage>
        <taxon>Eukaryota</taxon>
        <taxon>Metazoa</taxon>
        <taxon>Spiralia</taxon>
        <taxon>Lophotrochozoa</taxon>
        <taxon>Mollusca</taxon>
        <taxon>Gastropoda</taxon>
        <taxon>Heterobranchia</taxon>
        <taxon>Euthyneura</taxon>
        <taxon>Panpulmonata</taxon>
        <taxon>Sacoglossa</taxon>
        <taxon>Placobranchoidea</taxon>
        <taxon>Plakobranchidae</taxon>
        <taxon>Elysia</taxon>
    </lineage>
</organism>
<evidence type="ECO:0000313" key="3">
    <source>
        <dbReference type="Proteomes" id="UP000762676"/>
    </source>
</evidence>
<gene>
    <name evidence="2" type="ORF">ElyMa_004334700</name>
</gene>
<dbReference type="EMBL" id="BMAT01008739">
    <property type="protein sequence ID" value="GFR91697.1"/>
    <property type="molecule type" value="Genomic_DNA"/>
</dbReference>
<name>A0AAV4H2E0_9GAST</name>
<reference evidence="2 3" key="1">
    <citation type="journal article" date="2021" name="Elife">
        <title>Chloroplast acquisition without the gene transfer in kleptoplastic sea slugs, Plakobranchus ocellatus.</title>
        <authorList>
            <person name="Maeda T."/>
            <person name="Takahashi S."/>
            <person name="Yoshida T."/>
            <person name="Shimamura S."/>
            <person name="Takaki Y."/>
            <person name="Nagai Y."/>
            <person name="Toyoda A."/>
            <person name="Suzuki Y."/>
            <person name="Arimoto A."/>
            <person name="Ishii H."/>
            <person name="Satoh N."/>
            <person name="Nishiyama T."/>
            <person name="Hasebe M."/>
            <person name="Maruyama T."/>
            <person name="Minagawa J."/>
            <person name="Obokata J."/>
            <person name="Shigenobu S."/>
        </authorList>
    </citation>
    <scope>NUCLEOTIDE SEQUENCE [LARGE SCALE GENOMIC DNA]</scope>
</reference>
<feature type="region of interest" description="Disordered" evidence="1">
    <location>
        <begin position="1"/>
        <end position="30"/>
    </location>
</feature>
<evidence type="ECO:0000256" key="1">
    <source>
        <dbReference type="SAM" id="MobiDB-lite"/>
    </source>
</evidence>
<protein>
    <submittedName>
        <fullName evidence="2">Uncharacterized protein</fullName>
    </submittedName>
</protein>
<dbReference type="AlphaFoldDB" id="A0AAV4H2E0"/>
<accession>A0AAV4H2E0</accession>
<proteinExistence type="predicted"/>
<keyword evidence="3" id="KW-1185">Reference proteome</keyword>
<evidence type="ECO:0000313" key="2">
    <source>
        <dbReference type="EMBL" id="GFR91697.1"/>
    </source>
</evidence>
<comment type="caution">
    <text evidence="2">The sequence shown here is derived from an EMBL/GenBank/DDBJ whole genome shotgun (WGS) entry which is preliminary data.</text>
</comment>
<sequence>MPTDQPAHRAYNSIYSGKRARGRPRRRWSDSVADTLKGHNKSLREASHLAVERRLHLPATPDGTSGRKNVTVSPQEQLHQCISRPVHVKATFNP</sequence>
<dbReference type="Proteomes" id="UP000762676">
    <property type="component" value="Unassembled WGS sequence"/>
</dbReference>